<dbReference type="PRINTS" id="PR00885">
    <property type="entry name" value="BCTERIALGSPH"/>
</dbReference>
<dbReference type="Gene3D" id="3.30.700.10">
    <property type="entry name" value="Glycoprotein, Type 4 Pilin"/>
    <property type="match status" value="1"/>
</dbReference>
<dbReference type="RefSeq" id="WP_188447288.1">
    <property type="nucleotide sequence ID" value="NZ_BMFO01000001.1"/>
</dbReference>
<dbReference type="Pfam" id="PF16732">
    <property type="entry name" value="ComP_DUS"/>
    <property type="match status" value="1"/>
</dbReference>
<proteinExistence type="predicted"/>
<sequence length="139" mass="14857">MRNKGFTLIELLVVIAIVGILAVIAIPSFTEQVAKSRRAEAVRILGDMQLRQERWRANHTTYGTCDQLVAPSTCATYNATIPHYSISVTGNSTTGHTLTATRKGAQSGDRCGNFVLTVSNGVATKSLSGGSNTSNCNWP</sequence>
<dbReference type="GO" id="GO:0043683">
    <property type="term" value="P:type IV pilus assembly"/>
    <property type="evidence" value="ECO:0007669"/>
    <property type="project" value="InterPro"/>
</dbReference>
<dbReference type="EMBL" id="BMFO01000001">
    <property type="protein sequence ID" value="GGF85552.1"/>
    <property type="molecule type" value="Genomic_DNA"/>
</dbReference>
<evidence type="ECO:0000313" key="7">
    <source>
        <dbReference type="EMBL" id="GGF85552.1"/>
    </source>
</evidence>
<dbReference type="NCBIfam" id="TIGR02532">
    <property type="entry name" value="IV_pilin_GFxxxE"/>
    <property type="match status" value="1"/>
</dbReference>
<keyword evidence="3 6" id="KW-0812">Transmembrane</keyword>
<dbReference type="PANTHER" id="PTHR30093:SF47">
    <property type="entry name" value="TYPE IV PILUS NON-CORE MINOR PILIN PILE"/>
    <property type="match status" value="1"/>
</dbReference>
<keyword evidence="8" id="KW-1185">Reference proteome</keyword>
<name>A0A917CH57_9GAMM</name>
<evidence type="ECO:0000256" key="6">
    <source>
        <dbReference type="SAM" id="Phobius"/>
    </source>
</evidence>
<accession>A0A917CH57</accession>
<dbReference type="PANTHER" id="PTHR30093">
    <property type="entry name" value="GENERAL SECRETION PATHWAY PROTEIN G"/>
    <property type="match status" value="1"/>
</dbReference>
<evidence type="ECO:0000256" key="2">
    <source>
        <dbReference type="ARBA" id="ARBA00022481"/>
    </source>
</evidence>
<comment type="caution">
    <text evidence="7">The sequence shown here is derived from an EMBL/GenBank/DDBJ whole genome shotgun (WGS) entry which is preliminary data.</text>
</comment>
<dbReference type="AlphaFoldDB" id="A0A917CH57"/>
<evidence type="ECO:0000256" key="1">
    <source>
        <dbReference type="ARBA" id="ARBA00004167"/>
    </source>
</evidence>
<protein>
    <submittedName>
        <fullName evidence="7">Type IV pilin</fullName>
    </submittedName>
</protein>
<keyword evidence="5 6" id="KW-0472">Membrane</keyword>
<organism evidence="7 8">
    <name type="scientific">Arenimonas maotaiensis</name>
    <dbReference type="NCBI Taxonomy" id="1446479"/>
    <lineage>
        <taxon>Bacteria</taxon>
        <taxon>Pseudomonadati</taxon>
        <taxon>Pseudomonadota</taxon>
        <taxon>Gammaproteobacteria</taxon>
        <taxon>Lysobacterales</taxon>
        <taxon>Lysobacteraceae</taxon>
        <taxon>Arenimonas</taxon>
    </lineage>
</organism>
<keyword evidence="2" id="KW-0488">Methylation</keyword>
<dbReference type="GO" id="GO:0016020">
    <property type="term" value="C:membrane"/>
    <property type="evidence" value="ECO:0007669"/>
    <property type="project" value="UniProtKB-SubCell"/>
</dbReference>
<dbReference type="GO" id="GO:0015628">
    <property type="term" value="P:protein secretion by the type II secretion system"/>
    <property type="evidence" value="ECO:0007669"/>
    <property type="project" value="InterPro"/>
</dbReference>
<evidence type="ECO:0000256" key="3">
    <source>
        <dbReference type="ARBA" id="ARBA00022692"/>
    </source>
</evidence>
<reference evidence="7" key="2">
    <citation type="submission" date="2020-09" db="EMBL/GenBank/DDBJ databases">
        <authorList>
            <person name="Sun Q."/>
            <person name="Zhou Y."/>
        </authorList>
    </citation>
    <scope>NUCLEOTIDE SEQUENCE</scope>
    <source>
        <strain evidence="7">CGMCC 1.12726</strain>
    </source>
</reference>
<evidence type="ECO:0000256" key="5">
    <source>
        <dbReference type="ARBA" id="ARBA00023136"/>
    </source>
</evidence>
<dbReference type="Proteomes" id="UP000632858">
    <property type="component" value="Unassembled WGS sequence"/>
</dbReference>
<dbReference type="InterPro" id="IPR031982">
    <property type="entry name" value="PilE-like"/>
</dbReference>
<dbReference type="Pfam" id="PF07963">
    <property type="entry name" value="N_methyl"/>
    <property type="match status" value="1"/>
</dbReference>
<feature type="transmembrane region" description="Helical" evidence="6">
    <location>
        <begin position="6"/>
        <end position="29"/>
    </location>
</feature>
<dbReference type="InterPro" id="IPR002416">
    <property type="entry name" value="T2SS_protein-GspH"/>
</dbReference>
<gene>
    <name evidence="7" type="ORF">GCM10010960_04450</name>
</gene>
<evidence type="ECO:0000256" key="4">
    <source>
        <dbReference type="ARBA" id="ARBA00022989"/>
    </source>
</evidence>
<dbReference type="InterPro" id="IPR045584">
    <property type="entry name" value="Pilin-like"/>
</dbReference>
<comment type="subcellular location">
    <subcellularLocation>
        <location evidence="1">Membrane</location>
        <topology evidence="1">Single-pass membrane protein</topology>
    </subcellularLocation>
</comment>
<dbReference type="SUPFAM" id="SSF54523">
    <property type="entry name" value="Pili subunits"/>
    <property type="match status" value="1"/>
</dbReference>
<dbReference type="InterPro" id="IPR012902">
    <property type="entry name" value="N_methyl_site"/>
</dbReference>
<dbReference type="GO" id="GO:0015627">
    <property type="term" value="C:type II protein secretion system complex"/>
    <property type="evidence" value="ECO:0007669"/>
    <property type="project" value="InterPro"/>
</dbReference>
<evidence type="ECO:0000313" key="8">
    <source>
        <dbReference type="Proteomes" id="UP000632858"/>
    </source>
</evidence>
<keyword evidence="4 6" id="KW-1133">Transmembrane helix</keyword>
<reference evidence="7" key="1">
    <citation type="journal article" date="2014" name="Int. J. Syst. Evol. Microbiol.">
        <title>Complete genome sequence of Corynebacterium casei LMG S-19264T (=DSM 44701T), isolated from a smear-ripened cheese.</title>
        <authorList>
            <consortium name="US DOE Joint Genome Institute (JGI-PGF)"/>
            <person name="Walter F."/>
            <person name="Albersmeier A."/>
            <person name="Kalinowski J."/>
            <person name="Ruckert C."/>
        </authorList>
    </citation>
    <scope>NUCLEOTIDE SEQUENCE</scope>
    <source>
        <strain evidence="7">CGMCC 1.12726</strain>
    </source>
</reference>
<dbReference type="PROSITE" id="PS00409">
    <property type="entry name" value="PROKAR_NTER_METHYL"/>
    <property type="match status" value="1"/>
</dbReference>